<organism evidence="2">
    <name type="scientific">bioreactor metagenome</name>
    <dbReference type="NCBI Taxonomy" id="1076179"/>
    <lineage>
        <taxon>unclassified sequences</taxon>
        <taxon>metagenomes</taxon>
        <taxon>ecological metagenomes</taxon>
    </lineage>
</organism>
<feature type="transmembrane region" description="Helical" evidence="1">
    <location>
        <begin position="20"/>
        <end position="38"/>
    </location>
</feature>
<feature type="transmembrane region" description="Helical" evidence="1">
    <location>
        <begin position="58"/>
        <end position="80"/>
    </location>
</feature>
<evidence type="ECO:0000313" key="2">
    <source>
        <dbReference type="EMBL" id="MPN62133.1"/>
    </source>
</evidence>
<keyword evidence="1" id="KW-0472">Membrane</keyword>
<accession>A0A645JRR3</accession>
<keyword evidence="1" id="KW-0812">Transmembrane</keyword>
<name>A0A645JRR3_9ZZZZ</name>
<evidence type="ECO:0008006" key="3">
    <source>
        <dbReference type="Google" id="ProtNLM"/>
    </source>
</evidence>
<keyword evidence="1" id="KW-1133">Transmembrane helix</keyword>
<dbReference type="EMBL" id="VSSQ01139709">
    <property type="protein sequence ID" value="MPN62133.1"/>
    <property type="molecule type" value="Genomic_DNA"/>
</dbReference>
<protein>
    <recommendedName>
        <fullName evidence="3">Peptidase M50 domain-containing protein</fullName>
    </recommendedName>
</protein>
<gene>
    <name evidence="2" type="ORF">SDC9_209880</name>
</gene>
<reference evidence="2" key="1">
    <citation type="submission" date="2019-08" db="EMBL/GenBank/DDBJ databases">
        <authorList>
            <person name="Kucharzyk K."/>
            <person name="Murdoch R.W."/>
            <person name="Higgins S."/>
            <person name="Loffler F."/>
        </authorList>
    </citation>
    <scope>NUCLEOTIDE SEQUENCE</scope>
</reference>
<proteinExistence type="predicted"/>
<evidence type="ECO:0000256" key="1">
    <source>
        <dbReference type="SAM" id="Phobius"/>
    </source>
</evidence>
<dbReference type="AlphaFoldDB" id="A0A645JRR3"/>
<sequence>MAVIPAVMNNQHLHDFIRYLGLYNVALLLLNSMPLPGFDGWGIVSSLFPALNRIGSEFAKGAMVFAIILVIAFAGIFFMLGNFAMITAEVVHEIIFGTVGA</sequence>
<comment type="caution">
    <text evidence="2">The sequence shown here is derived from an EMBL/GenBank/DDBJ whole genome shotgun (WGS) entry which is preliminary data.</text>
</comment>